<reference evidence="1 2" key="1">
    <citation type="submission" date="2020-08" db="EMBL/GenBank/DDBJ databases">
        <title>Genome public.</title>
        <authorList>
            <person name="Liu C."/>
            <person name="Sun Q."/>
        </authorList>
    </citation>
    <scope>NUCLEOTIDE SEQUENCE [LARGE SCALE GENOMIC DNA]</scope>
    <source>
        <strain evidence="1 2">BX4</strain>
    </source>
</reference>
<dbReference type="EMBL" id="JACOOZ010000008">
    <property type="protein sequence ID" value="MBC5668526.1"/>
    <property type="molecule type" value="Genomic_DNA"/>
</dbReference>
<organism evidence="1 2">
    <name type="scientific">Eubacterium segne</name>
    <dbReference type="NCBI Taxonomy" id="2763045"/>
    <lineage>
        <taxon>Bacteria</taxon>
        <taxon>Bacillati</taxon>
        <taxon>Bacillota</taxon>
        <taxon>Clostridia</taxon>
        <taxon>Eubacteriales</taxon>
        <taxon>Eubacteriaceae</taxon>
        <taxon>Eubacterium</taxon>
    </lineage>
</organism>
<comment type="caution">
    <text evidence="1">The sequence shown here is derived from an EMBL/GenBank/DDBJ whole genome shotgun (WGS) entry which is preliminary data.</text>
</comment>
<protein>
    <recommendedName>
        <fullName evidence="3">Bacteriophage Gp15 protein</fullName>
    </recommendedName>
</protein>
<evidence type="ECO:0000313" key="2">
    <source>
        <dbReference type="Proteomes" id="UP000597877"/>
    </source>
</evidence>
<keyword evidence="2" id="KW-1185">Reference proteome</keyword>
<proteinExistence type="predicted"/>
<evidence type="ECO:0000313" key="1">
    <source>
        <dbReference type="EMBL" id="MBC5668526.1"/>
    </source>
</evidence>
<gene>
    <name evidence="1" type="ORF">H8S00_11140</name>
</gene>
<evidence type="ECO:0008006" key="3">
    <source>
        <dbReference type="Google" id="ProtNLM"/>
    </source>
</evidence>
<name>A0ABR7F4K3_9FIRM</name>
<dbReference type="InterPro" id="IPR009660">
    <property type="entry name" value="Phage_A500_Gp15"/>
</dbReference>
<dbReference type="Pfam" id="PF06854">
    <property type="entry name" value="Phage_Gp15"/>
    <property type="match status" value="1"/>
</dbReference>
<dbReference type="Proteomes" id="UP000597877">
    <property type="component" value="Unassembled WGS sequence"/>
</dbReference>
<accession>A0ABR7F4K3</accession>
<sequence length="105" mass="12219">MIDDFDLIVASFTAQYGLRVSDIKKMRWSEFRSLLVGIGPDTVLGRIVSIRSEEDRDVLKNFTKDQMRIRNEWRLRHTRTMSKKGAKKAIEGMERAFLRMAGLNV</sequence>